<gene>
    <name evidence="1" type="ORF">COX81_01355</name>
</gene>
<comment type="caution">
    <text evidence="1">The sequence shown here is derived from an EMBL/GenBank/DDBJ whole genome shotgun (WGS) entry which is preliminary data.</text>
</comment>
<dbReference type="AlphaFoldDB" id="A0A2M7V8S4"/>
<evidence type="ECO:0000313" key="2">
    <source>
        <dbReference type="Proteomes" id="UP000228568"/>
    </source>
</evidence>
<proteinExistence type="predicted"/>
<sequence length="100" mass="11378">MFKFEKQWKLNFKGHEIIVENWWDIILRTGERLIIDGNITDEHNGLLGLSQKLEGQIKSNEQVHHVEVKLGSIDLGLKSGCHIYIDGNLVGGDITKKIIT</sequence>
<reference evidence="2" key="1">
    <citation type="submission" date="2017-09" db="EMBL/GenBank/DDBJ databases">
        <title>Depth-based differentiation of microbial function through sediment-hosted aquifers and enrichment of novel symbionts in the deep terrestrial subsurface.</title>
        <authorList>
            <person name="Probst A.J."/>
            <person name="Ladd B."/>
            <person name="Jarett J.K."/>
            <person name="Geller-Mcgrath D.E."/>
            <person name="Sieber C.M.K."/>
            <person name="Emerson J.B."/>
            <person name="Anantharaman K."/>
            <person name="Thomas B.C."/>
            <person name="Malmstrom R."/>
            <person name="Stieglmeier M."/>
            <person name="Klingl A."/>
            <person name="Woyke T."/>
            <person name="Ryan C.M."/>
            <person name="Banfield J.F."/>
        </authorList>
    </citation>
    <scope>NUCLEOTIDE SEQUENCE [LARGE SCALE GENOMIC DNA]</scope>
</reference>
<dbReference type="EMBL" id="PFPK01000017">
    <property type="protein sequence ID" value="PIZ95225.1"/>
    <property type="molecule type" value="Genomic_DNA"/>
</dbReference>
<name>A0A2M7V8S4_9BACT</name>
<accession>A0A2M7V8S4</accession>
<protein>
    <submittedName>
        <fullName evidence="1">Uncharacterized protein</fullName>
    </submittedName>
</protein>
<organism evidence="1 2">
    <name type="scientific">Candidatus Magasanikbacteria bacterium CG_4_10_14_0_2_um_filter_37_12</name>
    <dbReference type="NCBI Taxonomy" id="1974637"/>
    <lineage>
        <taxon>Bacteria</taxon>
        <taxon>Candidatus Magasanikiibacteriota</taxon>
    </lineage>
</organism>
<dbReference type="Proteomes" id="UP000228568">
    <property type="component" value="Unassembled WGS sequence"/>
</dbReference>
<evidence type="ECO:0000313" key="1">
    <source>
        <dbReference type="EMBL" id="PIZ95225.1"/>
    </source>
</evidence>